<dbReference type="GO" id="GO:0016020">
    <property type="term" value="C:membrane"/>
    <property type="evidence" value="ECO:0007669"/>
    <property type="project" value="UniProtKB-SubCell"/>
</dbReference>
<comment type="subcellular location">
    <subcellularLocation>
        <location evidence="1">Membrane</location>
        <topology evidence="1">Multi-pass membrane protein</topology>
    </subcellularLocation>
</comment>
<keyword evidence="4 5" id="KW-0472">Membrane</keyword>
<reference evidence="6 7" key="1">
    <citation type="submission" date="2019-07" db="EMBL/GenBank/DDBJ databases">
        <title>Whole genome shotgun sequence of Rhodospirillum oryzae NBRC 107573.</title>
        <authorList>
            <person name="Hosoyama A."/>
            <person name="Uohara A."/>
            <person name="Ohji S."/>
            <person name="Ichikawa N."/>
        </authorList>
    </citation>
    <scope>NUCLEOTIDE SEQUENCE [LARGE SCALE GENOMIC DNA]</scope>
    <source>
        <strain evidence="6 7">NBRC 107573</strain>
    </source>
</reference>
<dbReference type="InterPro" id="IPR024199">
    <property type="entry name" value="Uncharacterised_DsbB"/>
</dbReference>
<comment type="caution">
    <text evidence="6">The sequence shown here is derived from an EMBL/GenBank/DDBJ whole genome shotgun (WGS) entry which is preliminary data.</text>
</comment>
<keyword evidence="3 5" id="KW-1133">Transmembrane helix</keyword>
<evidence type="ECO:0000256" key="5">
    <source>
        <dbReference type="SAM" id="Phobius"/>
    </source>
</evidence>
<dbReference type="Gene3D" id="1.20.1550.10">
    <property type="entry name" value="DsbB-like"/>
    <property type="match status" value="1"/>
</dbReference>
<proteinExistence type="predicted"/>
<evidence type="ECO:0000313" key="7">
    <source>
        <dbReference type="Proteomes" id="UP000321567"/>
    </source>
</evidence>
<feature type="transmembrane region" description="Helical" evidence="5">
    <location>
        <begin position="12"/>
        <end position="29"/>
    </location>
</feature>
<organism evidence="6 7">
    <name type="scientific">Pararhodospirillum oryzae</name>
    <dbReference type="NCBI Taxonomy" id="478448"/>
    <lineage>
        <taxon>Bacteria</taxon>
        <taxon>Pseudomonadati</taxon>
        <taxon>Pseudomonadota</taxon>
        <taxon>Alphaproteobacteria</taxon>
        <taxon>Rhodospirillales</taxon>
        <taxon>Rhodospirillaceae</taxon>
        <taxon>Pararhodospirillum</taxon>
    </lineage>
</organism>
<dbReference type="Proteomes" id="UP000321567">
    <property type="component" value="Unassembled WGS sequence"/>
</dbReference>
<dbReference type="RefSeq" id="WP_147163114.1">
    <property type="nucleotide sequence ID" value="NZ_BJZO01000026.1"/>
</dbReference>
<dbReference type="InterPro" id="IPR003752">
    <property type="entry name" value="DiS_bond_form_DsbB/BdbC"/>
</dbReference>
<evidence type="ECO:0000256" key="4">
    <source>
        <dbReference type="ARBA" id="ARBA00023136"/>
    </source>
</evidence>
<keyword evidence="2 5" id="KW-0812">Transmembrane</keyword>
<sequence>MNASFALSPRRVALGLDVAAAAVLLGALYAQVGLGIAPCVLCLAQRVPWVIVAVLAAMALQPAVPLRWARILLGICALALVVNAGIAGYHVGVEQHWWAGTAACGSGAGTAATGAGPATLADLKAALAGPIDAPPPCDEPGWTFMGISFAGLNFGLCLLLAGIAVSGARPRG</sequence>
<gene>
    <name evidence="6" type="ORF">ROR02_12030</name>
</gene>
<feature type="transmembrane region" description="Helical" evidence="5">
    <location>
        <begin position="71"/>
        <end position="91"/>
    </location>
</feature>
<dbReference type="InterPro" id="IPR023380">
    <property type="entry name" value="DsbB-like_sf"/>
</dbReference>
<accession>A0A512H6L0</accession>
<evidence type="ECO:0000256" key="3">
    <source>
        <dbReference type="ARBA" id="ARBA00022989"/>
    </source>
</evidence>
<dbReference type="AlphaFoldDB" id="A0A512H6L0"/>
<evidence type="ECO:0000256" key="1">
    <source>
        <dbReference type="ARBA" id="ARBA00004141"/>
    </source>
</evidence>
<keyword evidence="7" id="KW-1185">Reference proteome</keyword>
<feature type="transmembrane region" description="Helical" evidence="5">
    <location>
        <begin position="142"/>
        <end position="165"/>
    </location>
</feature>
<dbReference type="PIRSF" id="PIRSF033913">
    <property type="entry name" value="S-S_format_DsbB"/>
    <property type="match status" value="1"/>
</dbReference>
<evidence type="ECO:0000313" key="6">
    <source>
        <dbReference type="EMBL" id="GEO81072.1"/>
    </source>
</evidence>
<evidence type="ECO:0000256" key="2">
    <source>
        <dbReference type="ARBA" id="ARBA00022692"/>
    </source>
</evidence>
<dbReference type="SUPFAM" id="SSF158442">
    <property type="entry name" value="DsbB-like"/>
    <property type="match status" value="1"/>
</dbReference>
<dbReference type="OrthoDB" id="9808637at2"/>
<dbReference type="GO" id="GO:0015035">
    <property type="term" value="F:protein-disulfide reductase activity"/>
    <property type="evidence" value="ECO:0007669"/>
    <property type="project" value="InterPro"/>
</dbReference>
<name>A0A512H6L0_9PROT</name>
<dbReference type="EMBL" id="BJZO01000026">
    <property type="protein sequence ID" value="GEO81072.1"/>
    <property type="molecule type" value="Genomic_DNA"/>
</dbReference>
<dbReference type="GO" id="GO:0006457">
    <property type="term" value="P:protein folding"/>
    <property type="evidence" value="ECO:0007669"/>
    <property type="project" value="InterPro"/>
</dbReference>
<dbReference type="Pfam" id="PF02600">
    <property type="entry name" value="DsbB"/>
    <property type="match status" value="1"/>
</dbReference>
<protein>
    <submittedName>
        <fullName evidence="6">Disulfide bond formation protein DsbB</fullName>
    </submittedName>
</protein>